<evidence type="ECO:0000256" key="3">
    <source>
        <dbReference type="ARBA" id="ARBA00023125"/>
    </source>
</evidence>
<dbReference type="PROSITE" id="PS50110">
    <property type="entry name" value="RESPONSE_REGULATORY"/>
    <property type="match status" value="1"/>
</dbReference>
<reference evidence="9 10" key="1">
    <citation type="submission" date="2014-11" db="EMBL/GenBank/DDBJ databases">
        <title>Draft Genome Sequence of Brevibacterium linens AE038-8.</title>
        <authorList>
            <person name="Maizel D."/>
            <person name="Utturkar S.M."/>
            <person name="Brown S.D."/>
            <person name="Ferrero M."/>
            <person name="Rosen B.P."/>
        </authorList>
    </citation>
    <scope>NUCLEOTIDE SEQUENCE [LARGE SCALE GENOMIC DNA]</scope>
    <source>
        <strain evidence="9 10">AE038-8</strain>
    </source>
</reference>
<evidence type="ECO:0000313" key="8">
    <source>
        <dbReference type="EMBL" id="AMT95051.1"/>
    </source>
</evidence>
<dbReference type="InterPro" id="IPR039420">
    <property type="entry name" value="WalR-like"/>
</dbReference>
<dbReference type="OrthoDB" id="9808843at2"/>
<dbReference type="GO" id="GO:0003677">
    <property type="term" value="F:DNA binding"/>
    <property type="evidence" value="ECO:0007669"/>
    <property type="project" value="UniProtKB-KW"/>
</dbReference>
<dbReference type="InterPro" id="IPR016032">
    <property type="entry name" value="Sig_transdc_resp-reg_C-effctor"/>
</dbReference>
<dbReference type="PROSITE" id="PS50043">
    <property type="entry name" value="HTH_LUXR_2"/>
    <property type="match status" value="1"/>
</dbReference>
<dbReference type="SMART" id="SM00421">
    <property type="entry name" value="HTH_LUXR"/>
    <property type="match status" value="1"/>
</dbReference>
<gene>
    <name evidence="8" type="ORF">A2T55_16135</name>
    <name evidence="9" type="ORF">AE0388_3376</name>
</gene>
<dbReference type="GO" id="GO:0006355">
    <property type="term" value="P:regulation of DNA-templated transcription"/>
    <property type="evidence" value="ECO:0007669"/>
    <property type="project" value="InterPro"/>
</dbReference>
<dbReference type="RefSeq" id="WP_039212117.1">
    <property type="nucleotide sequence ID" value="NZ_CP014869.1"/>
</dbReference>
<evidence type="ECO:0000256" key="2">
    <source>
        <dbReference type="ARBA" id="ARBA00023015"/>
    </source>
</evidence>
<evidence type="ECO:0000259" key="6">
    <source>
        <dbReference type="PROSITE" id="PS50043"/>
    </source>
</evidence>
<dbReference type="InterPro" id="IPR000792">
    <property type="entry name" value="Tscrpt_reg_LuxR_C"/>
</dbReference>
<dbReference type="CDD" id="cd06170">
    <property type="entry name" value="LuxR_C_like"/>
    <property type="match status" value="1"/>
</dbReference>
<organism evidence="9 10">
    <name type="scientific">Brevibacterium linens</name>
    <dbReference type="NCBI Taxonomy" id="1703"/>
    <lineage>
        <taxon>Bacteria</taxon>
        <taxon>Bacillati</taxon>
        <taxon>Actinomycetota</taxon>
        <taxon>Actinomycetes</taxon>
        <taxon>Micrococcales</taxon>
        <taxon>Brevibacteriaceae</taxon>
        <taxon>Brevibacterium</taxon>
    </lineage>
</organism>
<dbReference type="InterPro" id="IPR058245">
    <property type="entry name" value="NreC/VraR/RcsB-like_REC"/>
</dbReference>
<keyword evidence="4" id="KW-0804">Transcription</keyword>
<evidence type="ECO:0000313" key="9">
    <source>
        <dbReference type="EMBL" id="KHS51304.1"/>
    </source>
</evidence>
<evidence type="ECO:0000256" key="5">
    <source>
        <dbReference type="PROSITE-ProRule" id="PRU00169"/>
    </source>
</evidence>
<dbReference type="PANTHER" id="PTHR43214:SF24">
    <property type="entry name" value="TRANSCRIPTIONAL REGULATORY PROTEIN NARL-RELATED"/>
    <property type="match status" value="1"/>
</dbReference>
<evidence type="ECO:0000259" key="7">
    <source>
        <dbReference type="PROSITE" id="PS50110"/>
    </source>
</evidence>
<dbReference type="EMBL" id="JTJZ01000022">
    <property type="protein sequence ID" value="KHS51304.1"/>
    <property type="molecule type" value="Genomic_DNA"/>
</dbReference>
<dbReference type="KEGG" id="bly:A2T55_16135"/>
<keyword evidence="10" id="KW-1185">Reference proteome</keyword>
<sequence length="214" mass="23024">MRIVIAEDSAVLRAGLERLLADAGHEVIAAVPDANELLAVVHNDPPDLAVIDVRMPPTFTDEGIRAAVLIRKQNPDVKVLVFSQYVEEQYASELIAENTGGFGYLLKDRVADVEDFLAAVEEVAGGGTVLDPEVVSQILVRTRKKDGLSTLSPREIEVLQLMAEGKSNAAIARTLYLSAGAVEKHISSVFTKFGLTADTSDNRRVLAVLTFLGA</sequence>
<name>A0A0B9AKP2_BRELN</name>
<dbReference type="SUPFAM" id="SSF52172">
    <property type="entry name" value="CheY-like"/>
    <property type="match status" value="1"/>
</dbReference>
<evidence type="ECO:0000256" key="1">
    <source>
        <dbReference type="ARBA" id="ARBA00022553"/>
    </source>
</evidence>
<dbReference type="Proteomes" id="UP000075950">
    <property type="component" value="Chromosome"/>
</dbReference>
<feature type="modified residue" description="4-aspartylphosphate" evidence="5">
    <location>
        <position position="52"/>
    </location>
</feature>
<dbReference type="InterPro" id="IPR011006">
    <property type="entry name" value="CheY-like_superfamily"/>
</dbReference>
<proteinExistence type="predicted"/>
<dbReference type="PATRIC" id="fig|1703.6.peg.3336"/>
<dbReference type="STRING" id="1703.BLSMQ_3520"/>
<keyword evidence="1 5" id="KW-0597">Phosphoprotein</keyword>
<reference evidence="11" key="3">
    <citation type="submission" date="2016-03" db="EMBL/GenBank/DDBJ databases">
        <authorList>
            <person name="Ploux O."/>
        </authorList>
    </citation>
    <scope>NUCLEOTIDE SEQUENCE [LARGE SCALE GENOMIC DNA]</scope>
    <source>
        <strain evidence="11">BS258</strain>
    </source>
</reference>
<reference evidence="8" key="2">
    <citation type="submission" date="2016-03" db="EMBL/GenBank/DDBJ databases">
        <authorList>
            <person name="Zhu Y."/>
            <person name="Sun C."/>
        </authorList>
    </citation>
    <scope>NUCLEOTIDE SEQUENCE</scope>
    <source>
        <strain evidence="8">BS258</strain>
    </source>
</reference>
<keyword evidence="2" id="KW-0805">Transcription regulation</keyword>
<dbReference type="SUPFAM" id="SSF46894">
    <property type="entry name" value="C-terminal effector domain of the bipartite response regulators"/>
    <property type="match status" value="1"/>
</dbReference>
<evidence type="ECO:0000313" key="10">
    <source>
        <dbReference type="Proteomes" id="UP000031488"/>
    </source>
</evidence>
<keyword evidence="3 8" id="KW-0238">DNA-binding</keyword>
<dbReference type="Pfam" id="PF00072">
    <property type="entry name" value="Response_reg"/>
    <property type="match status" value="1"/>
</dbReference>
<evidence type="ECO:0000313" key="11">
    <source>
        <dbReference type="Proteomes" id="UP000075950"/>
    </source>
</evidence>
<dbReference type="SMART" id="SM00448">
    <property type="entry name" value="REC"/>
    <property type="match status" value="1"/>
</dbReference>
<feature type="domain" description="HTH luxR-type" evidence="6">
    <location>
        <begin position="144"/>
        <end position="214"/>
    </location>
</feature>
<accession>A0A144MHK8</accession>
<dbReference type="Pfam" id="PF00196">
    <property type="entry name" value="GerE"/>
    <property type="match status" value="1"/>
</dbReference>
<evidence type="ECO:0000256" key="4">
    <source>
        <dbReference type="ARBA" id="ARBA00023163"/>
    </source>
</evidence>
<dbReference type="InterPro" id="IPR001789">
    <property type="entry name" value="Sig_transdc_resp-reg_receiver"/>
</dbReference>
<protein>
    <submittedName>
        <fullName evidence="8">DNA-binding response regulator</fullName>
    </submittedName>
    <submittedName>
        <fullName evidence="9">Two component transcriptional regulator, LuxR family</fullName>
    </submittedName>
</protein>
<dbReference type="Proteomes" id="UP000031488">
    <property type="component" value="Unassembled WGS sequence"/>
</dbReference>
<dbReference type="AlphaFoldDB" id="A0A0B9AKP2"/>
<dbReference type="GO" id="GO:0000160">
    <property type="term" value="P:phosphorelay signal transduction system"/>
    <property type="evidence" value="ECO:0007669"/>
    <property type="project" value="InterPro"/>
</dbReference>
<dbReference type="Gene3D" id="3.40.50.2300">
    <property type="match status" value="1"/>
</dbReference>
<dbReference type="CDD" id="cd17535">
    <property type="entry name" value="REC_NarL-like"/>
    <property type="match status" value="1"/>
</dbReference>
<dbReference type="EMBL" id="CP014869">
    <property type="protein sequence ID" value="AMT95051.1"/>
    <property type="molecule type" value="Genomic_DNA"/>
</dbReference>
<dbReference type="PRINTS" id="PR00038">
    <property type="entry name" value="HTHLUXR"/>
</dbReference>
<feature type="domain" description="Response regulatory" evidence="7">
    <location>
        <begin position="2"/>
        <end position="122"/>
    </location>
</feature>
<dbReference type="PANTHER" id="PTHR43214">
    <property type="entry name" value="TWO-COMPONENT RESPONSE REGULATOR"/>
    <property type="match status" value="1"/>
</dbReference>
<accession>A0A0B9AKP2</accession>